<accession>A0ABV1FRV2</accession>
<dbReference type="EMBL" id="JBBNFP010000031">
    <property type="protein sequence ID" value="MEQ2487069.1"/>
    <property type="molecule type" value="Genomic_DNA"/>
</dbReference>
<dbReference type="Proteomes" id="UP001487296">
    <property type="component" value="Unassembled WGS sequence"/>
</dbReference>
<dbReference type="RefSeq" id="WP_215760133.1">
    <property type="nucleotide sequence ID" value="NZ_JBBNFP010000031.1"/>
</dbReference>
<evidence type="ECO:0000313" key="3">
    <source>
        <dbReference type="Proteomes" id="UP001487296"/>
    </source>
</evidence>
<feature type="domain" description="GmrSD restriction endonucleases N-terminal" evidence="1">
    <location>
        <begin position="13"/>
        <end position="242"/>
    </location>
</feature>
<evidence type="ECO:0000259" key="1">
    <source>
        <dbReference type="Pfam" id="PF03235"/>
    </source>
</evidence>
<name>A0ABV1FRV2_9BACT</name>
<dbReference type="Pfam" id="PF03235">
    <property type="entry name" value="GmrSD_N"/>
    <property type="match status" value="1"/>
</dbReference>
<comment type="caution">
    <text evidence="2">The sequence shown here is derived from an EMBL/GenBank/DDBJ whole genome shotgun (WGS) entry which is preliminary data.</text>
</comment>
<reference evidence="2 3" key="1">
    <citation type="submission" date="2024-04" db="EMBL/GenBank/DDBJ databases">
        <title>Human intestinal bacterial collection.</title>
        <authorList>
            <person name="Pauvert C."/>
            <person name="Hitch T.C.A."/>
            <person name="Clavel T."/>
        </authorList>
    </citation>
    <scope>NUCLEOTIDE SEQUENCE [LARGE SCALE GENOMIC DNA]</scope>
    <source>
        <strain evidence="2 3">CLA-AA-H145</strain>
    </source>
</reference>
<dbReference type="InterPro" id="IPR004919">
    <property type="entry name" value="GmrSD_N"/>
</dbReference>
<sequence length="765" mass="87960">MDNQIGYKTSFWELVSKQPISIPTLQRDYIYGAGTEKTETVLSNMLSTFKTALDSVTQDPNDRKEETLDFVYGSDSIAKDFMPLDGQQRLTTLFLLHYYAALISPYATEEDFATLARFSYATRNCTVAFFKQILFAKHKDLANEISMNGTGEKVISEYLENLDEFRGSFYADPSIMSMLVVLDRIHETFGHQTDLWDKLTSCDCPINFYILDFGRFDLSDDLYNKMNSRGKPLTSFEIVKAKMHKLIRKINIDKANKIAIKFDTTWMQFIWKALDYTLDLKAVDPAYMNMLRAIFVCFDYISGYDKPKYKDISDECLSHHLSSAIKVRSIEMVLDTLSACHQNIPDELKADFNESLSSAIKGDMHAGDYIRLYSYFLGLHLNLDKEEFVIRERHLRNLIANSADQTREERLTDLLNDTSRLMHGQLLKFSKAKGFNSLSWNEEQQKDSSRDVWRSLYQYEDVSEINGTLQAFTIRLNDDGKLDLNNRSFVQSLKIRLDKAKHFFVSSANEKLREEQKRSALLSLGDYSMCRFNHEGYRYYGIINSSWQNFTGYHKFGSRNRIMEVFDLIDTSVPVSAMAGSTKSVCPENWRYYAVKYAGEITVAYRSTDYGYLYFQRAEEQNSFDPNASSLDVCILQSGYFSATNVAWKMLNRLVELLSQEKYYIYLDNHGGSPIILSRISNDVRLDIEIDGWHLYGVSSDVLQDLGIAHTIVDTPSGEGDNDINQQANTVNCLCYHNNGSDYVEEAIALLEKLSIKYPDMLIVK</sequence>
<proteinExistence type="predicted"/>
<gene>
    <name evidence="2" type="ORF">AAAT34_08370</name>
</gene>
<evidence type="ECO:0000313" key="2">
    <source>
        <dbReference type="EMBL" id="MEQ2487069.1"/>
    </source>
</evidence>
<protein>
    <submittedName>
        <fullName evidence="2">DUF262 domain-containing protein</fullName>
    </submittedName>
</protein>
<keyword evidence="3" id="KW-1185">Reference proteome</keyword>
<organism evidence="2 3">
    <name type="scientific">Hallella faecis</name>
    <dbReference type="NCBI Taxonomy" id="2841596"/>
    <lineage>
        <taxon>Bacteria</taxon>
        <taxon>Pseudomonadati</taxon>
        <taxon>Bacteroidota</taxon>
        <taxon>Bacteroidia</taxon>
        <taxon>Bacteroidales</taxon>
        <taxon>Prevotellaceae</taxon>
        <taxon>Hallella</taxon>
    </lineage>
</organism>